<dbReference type="PANTHER" id="PTHR43674">
    <property type="entry name" value="NITRILASE C965.09-RELATED"/>
    <property type="match status" value="1"/>
</dbReference>
<evidence type="ECO:0000313" key="4">
    <source>
        <dbReference type="Proteomes" id="UP000231279"/>
    </source>
</evidence>
<evidence type="ECO:0000256" key="1">
    <source>
        <dbReference type="ARBA" id="ARBA00022801"/>
    </source>
</evidence>
<comment type="caution">
    <text evidence="3">The sequence shown here is derived from an EMBL/GenBank/DDBJ whole genome shotgun (WGS) entry which is preliminary data.</text>
</comment>
<keyword evidence="1 3" id="KW-0378">Hydrolase</keyword>
<organism evidence="3 4">
    <name type="scientific">Handroanthus impetiginosus</name>
    <dbReference type="NCBI Taxonomy" id="429701"/>
    <lineage>
        <taxon>Eukaryota</taxon>
        <taxon>Viridiplantae</taxon>
        <taxon>Streptophyta</taxon>
        <taxon>Embryophyta</taxon>
        <taxon>Tracheophyta</taxon>
        <taxon>Spermatophyta</taxon>
        <taxon>Magnoliopsida</taxon>
        <taxon>eudicotyledons</taxon>
        <taxon>Gunneridae</taxon>
        <taxon>Pentapetalae</taxon>
        <taxon>asterids</taxon>
        <taxon>lamiids</taxon>
        <taxon>Lamiales</taxon>
        <taxon>Bignoniaceae</taxon>
        <taxon>Crescentiina</taxon>
        <taxon>Tabebuia alliance</taxon>
        <taxon>Handroanthus</taxon>
    </lineage>
</organism>
<dbReference type="EMBL" id="NKXS01006943">
    <property type="protein sequence ID" value="PIN00477.1"/>
    <property type="molecule type" value="Genomic_DNA"/>
</dbReference>
<evidence type="ECO:0000313" key="3">
    <source>
        <dbReference type="EMBL" id="PIN00477.1"/>
    </source>
</evidence>
<evidence type="ECO:0000259" key="2">
    <source>
        <dbReference type="PROSITE" id="PS50263"/>
    </source>
</evidence>
<dbReference type="Proteomes" id="UP000231279">
    <property type="component" value="Unassembled WGS sequence"/>
</dbReference>
<dbReference type="AlphaFoldDB" id="A0A2G9G5A3"/>
<dbReference type="InterPro" id="IPR050345">
    <property type="entry name" value="Aliph_Amidase/BUP"/>
</dbReference>
<proteinExistence type="predicted"/>
<dbReference type="InterPro" id="IPR036526">
    <property type="entry name" value="C-N_Hydrolase_sf"/>
</dbReference>
<dbReference type="OrthoDB" id="1934958at2759"/>
<name>A0A2G9G5A3_9LAMI</name>
<reference evidence="4" key="1">
    <citation type="journal article" date="2018" name="Gigascience">
        <title>Genome assembly of the Pink Ipe (Handroanthus impetiginosus, Bignoniaceae), a highly valued, ecologically keystone Neotropical timber forest tree.</title>
        <authorList>
            <person name="Silva-Junior O.B."/>
            <person name="Grattapaglia D."/>
            <person name="Novaes E."/>
            <person name="Collevatti R.G."/>
        </authorList>
    </citation>
    <scope>NUCLEOTIDE SEQUENCE [LARGE SCALE GENOMIC DNA]</scope>
    <source>
        <strain evidence="4">cv. UFG-1</strain>
    </source>
</reference>
<accession>A0A2G9G5A3</accession>
<dbReference type="PROSITE" id="PS50263">
    <property type="entry name" value="CN_HYDROLASE"/>
    <property type="match status" value="1"/>
</dbReference>
<dbReference type="GO" id="GO:0050126">
    <property type="term" value="F:N-carbamoylputrescine amidase activity"/>
    <property type="evidence" value="ECO:0007669"/>
    <property type="project" value="UniProtKB-EC"/>
</dbReference>
<dbReference type="PANTHER" id="PTHR43674:SF2">
    <property type="entry name" value="BETA-UREIDOPROPIONASE"/>
    <property type="match status" value="1"/>
</dbReference>
<protein>
    <submittedName>
        <fullName evidence="3">N-carbamoylputrescine amidase</fullName>
        <ecNumber evidence="3">3.5.1.53</ecNumber>
    </submittedName>
</protein>
<feature type="domain" description="CN hydrolase" evidence="2">
    <location>
        <begin position="7"/>
        <end position="99"/>
    </location>
</feature>
<sequence length="99" mass="11355">MAKSRIVTVSALQFACTDDVSTNVDTAERLVRAAHQKGANIILIQELFEGYYFCQAQMEDFFRRAKPRKEHPTILRCEDSISRSSPLTLCPECFTLIRR</sequence>
<dbReference type="STRING" id="429701.A0A2G9G5A3"/>
<dbReference type="GO" id="GO:0033388">
    <property type="term" value="P:putrescine biosynthetic process from arginine"/>
    <property type="evidence" value="ECO:0007669"/>
    <property type="project" value="TreeGrafter"/>
</dbReference>
<keyword evidence="4" id="KW-1185">Reference proteome</keyword>
<gene>
    <name evidence="3" type="ORF">CDL12_27019</name>
</gene>
<dbReference type="InterPro" id="IPR003010">
    <property type="entry name" value="C-N_Hydrolase"/>
</dbReference>
<dbReference type="SUPFAM" id="SSF56317">
    <property type="entry name" value="Carbon-nitrogen hydrolase"/>
    <property type="match status" value="1"/>
</dbReference>
<dbReference type="Gene3D" id="3.60.110.10">
    <property type="entry name" value="Carbon-nitrogen hydrolase"/>
    <property type="match status" value="1"/>
</dbReference>
<dbReference type="EC" id="3.5.1.53" evidence="3"/>